<organism evidence="1 2">
    <name type="scientific">Mycena maculata</name>
    <dbReference type="NCBI Taxonomy" id="230809"/>
    <lineage>
        <taxon>Eukaryota</taxon>
        <taxon>Fungi</taxon>
        <taxon>Dikarya</taxon>
        <taxon>Basidiomycota</taxon>
        <taxon>Agaricomycotina</taxon>
        <taxon>Agaricomycetes</taxon>
        <taxon>Agaricomycetidae</taxon>
        <taxon>Agaricales</taxon>
        <taxon>Marasmiineae</taxon>
        <taxon>Mycenaceae</taxon>
        <taxon>Mycena</taxon>
    </lineage>
</organism>
<accession>A0AAD7JEM6</accession>
<reference evidence="1" key="1">
    <citation type="submission" date="2023-03" db="EMBL/GenBank/DDBJ databases">
        <title>Massive genome expansion in bonnet fungi (Mycena s.s.) driven by repeated elements and novel gene families across ecological guilds.</title>
        <authorList>
            <consortium name="Lawrence Berkeley National Laboratory"/>
            <person name="Harder C.B."/>
            <person name="Miyauchi S."/>
            <person name="Viragh M."/>
            <person name="Kuo A."/>
            <person name="Thoen E."/>
            <person name="Andreopoulos B."/>
            <person name="Lu D."/>
            <person name="Skrede I."/>
            <person name="Drula E."/>
            <person name="Henrissat B."/>
            <person name="Morin E."/>
            <person name="Kohler A."/>
            <person name="Barry K."/>
            <person name="LaButti K."/>
            <person name="Morin E."/>
            <person name="Salamov A."/>
            <person name="Lipzen A."/>
            <person name="Mereny Z."/>
            <person name="Hegedus B."/>
            <person name="Baldrian P."/>
            <person name="Stursova M."/>
            <person name="Weitz H."/>
            <person name="Taylor A."/>
            <person name="Grigoriev I.V."/>
            <person name="Nagy L.G."/>
            <person name="Martin F."/>
            <person name="Kauserud H."/>
        </authorList>
    </citation>
    <scope>NUCLEOTIDE SEQUENCE</scope>
    <source>
        <strain evidence="1">CBHHK188m</strain>
    </source>
</reference>
<dbReference type="Gene3D" id="3.80.10.10">
    <property type="entry name" value="Ribonuclease Inhibitor"/>
    <property type="match status" value="1"/>
</dbReference>
<evidence type="ECO:0000313" key="1">
    <source>
        <dbReference type="EMBL" id="KAJ7762056.1"/>
    </source>
</evidence>
<dbReference type="Proteomes" id="UP001215280">
    <property type="component" value="Unassembled WGS sequence"/>
</dbReference>
<sequence length="419" mass="47486">MSAEELRTAIETVSLDIERQKDVLKKLETSKRFLQRRLNAVLDPVARLPLEISTEIFIQCLPPVPEPASSHIPMLLLNVCNAWTEIALSTPALWSAIHVQFPRPEGFENVLEKWLQRACSQPLSISLHGSFDDAVAAVLRRHTQQLKSLVIFHDGRDYCNIGDPLRGVGPGPFPLLESLRIGASWTNKDGEYIFFDPNRTLGVFHFTPNLVECTFDKVTRLRYPDLIHREQVILPTLRRLRFGTSAEDLCSDDGMLRYLTLPGLQTLFLSMKDCSSDDLFSFLKRCTPPLQNLAIGDQRDVTFHQLEPCLLPTLIHLELFNPPNPNLVPDLFAALGPSASSLLPHLQSLRILYYWEVIPDSSWMALHRALSARRSHFTHFTLKWAPQSLEIKAEICSAFQQLVSDGMEIHISAGRRNLI</sequence>
<dbReference type="AlphaFoldDB" id="A0AAD7JEM6"/>
<comment type="caution">
    <text evidence="1">The sequence shown here is derived from an EMBL/GenBank/DDBJ whole genome shotgun (WGS) entry which is preliminary data.</text>
</comment>
<proteinExistence type="predicted"/>
<dbReference type="InterPro" id="IPR032675">
    <property type="entry name" value="LRR_dom_sf"/>
</dbReference>
<dbReference type="SUPFAM" id="SSF52047">
    <property type="entry name" value="RNI-like"/>
    <property type="match status" value="1"/>
</dbReference>
<evidence type="ECO:0008006" key="3">
    <source>
        <dbReference type="Google" id="ProtNLM"/>
    </source>
</evidence>
<evidence type="ECO:0000313" key="2">
    <source>
        <dbReference type="Proteomes" id="UP001215280"/>
    </source>
</evidence>
<protein>
    <recommendedName>
        <fullName evidence="3">F-box domain-containing protein</fullName>
    </recommendedName>
</protein>
<name>A0AAD7JEM6_9AGAR</name>
<dbReference type="EMBL" id="JARJLG010000044">
    <property type="protein sequence ID" value="KAJ7762056.1"/>
    <property type="molecule type" value="Genomic_DNA"/>
</dbReference>
<gene>
    <name evidence="1" type="ORF">DFH07DRAFT_883466</name>
</gene>
<keyword evidence="2" id="KW-1185">Reference proteome</keyword>